<dbReference type="Proteomes" id="UP000029867">
    <property type="component" value="Unassembled WGS sequence"/>
</dbReference>
<dbReference type="InterPro" id="IPR007863">
    <property type="entry name" value="Peptidase_M16_C"/>
</dbReference>
<accession>A0A099P178</accession>
<dbReference type="FunFam" id="3.30.830.10:FF:000031">
    <property type="entry name" value="Putative zinc metalloprotease"/>
    <property type="match status" value="1"/>
</dbReference>
<dbReference type="MEROPS" id="M16.A04"/>
<dbReference type="GO" id="GO:0046872">
    <property type="term" value="F:metal ion binding"/>
    <property type="evidence" value="ECO:0007669"/>
    <property type="project" value="InterPro"/>
</dbReference>
<dbReference type="Pfam" id="PF00675">
    <property type="entry name" value="Peptidase_M16"/>
    <property type="match status" value="1"/>
</dbReference>
<organism evidence="3 4">
    <name type="scientific">Pichia kudriavzevii</name>
    <name type="common">Yeast</name>
    <name type="synonym">Issatchenkia orientalis</name>
    <dbReference type="NCBI Taxonomy" id="4909"/>
    <lineage>
        <taxon>Eukaryota</taxon>
        <taxon>Fungi</taxon>
        <taxon>Dikarya</taxon>
        <taxon>Ascomycota</taxon>
        <taxon>Saccharomycotina</taxon>
        <taxon>Pichiomycetes</taxon>
        <taxon>Pichiales</taxon>
        <taxon>Pichiaceae</taxon>
        <taxon>Pichia</taxon>
    </lineage>
</organism>
<dbReference type="FunFam" id="3.30.830.10:FF:000015">
    <property type="entry name" value="Putative zinc metalloprotease"/>
    <property type="match status" value="1"/>
</dbReference>
<dbReference type="AlphaFoldDB" id="A0A099P178"/>
<evidence type="ECO:0000259" key="1">
    <source>
        <dbReference type="Pfam" id="PF00675"/>
    </source>
</evidence>
<dbReference type="VEuPathDB" id="FungiDB:C5L36_0B01210"/>
<dbReference type="InterPro" id="IPR011765">
    <property type="entry name" value="Pept_M16_N"/>
</dbReference>
<evidence type="ECO:0000313" key="3">
    <source>
        <dbReference type="EMBL" id="KGK38803.1"/>
    </source>
</evidence>
<name>A0A099P178_PICKU</name>
<reference evidence="4" key="1">
    <citation type="journal article" date="2014" name="Microb. Cell Fact.">
        <title>Exploiting Issatchenkia orientalis SD108 for succinic acid production.</title>
        <authorList>
            <person name="Xiao H."/>
            <person name="Shao Z."/>
            <person name="Jiang Y."/>
            <person name="Dole S."/>
            <person name="Zhao H."/>
        </authorList>
    </citation>
    <scope>NUCLEOTIDE SEQUENCE [LARGE SCALE GENOMIC DNA]</scope>
    <source>
        <strain evidence="4">SD108</strain>
    </source>
</reference>
<comment type="caution">
    <text evidence="3">The sequence shown here is derived from an EMBL/GenBank/DDBJ whole genome shotgun (WGS) entry which is preliminary data.</text>
</comment>
<dbReference type="SUPFAM" id="SSF63411">
    <property type="entry name" value="LuxS/MPP-like metallohydrolase"/>
    <property type="match status" value="4"/>
</dbReference>
<evidence type="ECO:0008006" key="5">
    <source>
        <dbReference type="Google" id="ProtNLM"/>
    </source>
</evidence>
<dbReference type="eggNOG" id="KOG0961">
    <property type="taxonomic scope" value="Eukaryota"/>
</dbReference>
<feature type="domain" description="Peptidase M16 C-terminal" evidence="2">
    <location>
        <begin position="193"/>
        <end position="336"/>
    </location>
</feature>
<sequence>MVISYFKEQCNFKVDYAPAKVKKWRSSRTGLQVTLIDQASPVVNGYFAVATEILNDSGCPHTLEHLIFMGSKKYPYKGLLDILGNLAFSSTNAWTATDQTVYTLSTAGWEGFKMLLPVYLDHLFNPSITDEACYTEVYHVDGEGKEKGVVYSEMQGIENQSWFIQNLESQRTLYKNSGYKSETGGLTKNLRTLDAETIRKYHADNYRPDNLCIIISGSVNEDELMKLMTDFDSELDSLPETPNKRPFVDTPIDLPLSETITKNVLFPDKDESSGNIMMSWIGPDSRNTVLDQAIDILGKYLTSSSVSLFSQNFIEVDDPWATDTGFYTESYILSGMVLSFDNVPTEKLSTFPQKVLDLMREHCDVSKFDIIRLRDLVEQTMWKYVHKSEKSPETLAYIAIYEFEYGKDSGKDLENYSKTLDEFKELLEWDVAKWVDVFRKYYVDNHCAIIIATPSKELYNKNKIDNEKLLNERKQTLGLEGLKELEKKLEKAQEVNNKEIPAQILSSFGRPNPSSIAFNKTESITVGSTKDTINGTSDSLKKIIQDTPDNFSIFAHYENYESNFATIHLLFSSFEIDEKHLPLLRIFENLTTLPVVESNGEITPYEEVVKQVKRDTISCYFGNSFNGKFEEFMDFSITVKNENYSKAIEWYKKLLFQTKFTQERVTVILKKLIKSLPELKRSGSYMLRYLYNKHCYTTRSLLRSSEIITNEQYLKDTLQKIEAGNFKEIENQLDEIRSKLFDNKNIKLVVFGDVNKIENPVSSWAGFVGNTSADKITELPYQYKTLSDVGEKKSKKCFIITTPGSESSYLDLATHTTVFDFTSDDSFKILLGSEYLQCVEGPFWRGIRGAGLAYGANCYNRATIGELGFSIYRGADVEKSYSVAKDIVENYANGKVAIDESLLNGAVSSIVNRLAETQSNYSQTATEEFYSNILLKRGPDYKKKLMTALSLITKEDLIDIFKRYFVNMFNPDTSLCFISCNPTKSENIATFFGNLGYEIEVEHVSVENDDIDGDESTDYGSEDDSEVALRVTLKVNQKVRTNDPRMTKSTSRTYLILDIH</sequence>
<dbReference type="PANTHER" id="PTHR43016:SF16">
    <property type="entry name" value="METALLOPROTEASE, PUTATIVE (AFU_ORTHOLOGUE AFUA_4G07610)-RELATED"/>
    <property type="match status" value="1"/>
</dbReference>
<dbReference type="EMBL" id="JQFK01000015">
    <property type="protein sequence ID" value="KGK38803.1"/>
    <property type="molecule type" value="Genomic_DNA"/>
</dbReference>
<evidence type="ECO:0000259" key="2">
    <source>
        <dbReference type="Pfam" id="PF05193"/>
    </source>
</evidence>
<feature type="domain" description="Peptidase M16 N-terminal" evidence="1">
    <location>
        <begin position="55"/>
        <end position="140"/>
    </location>
</feature>
<gene>
    <name evidence="3" type="ORF">JL09_g2031</name>
</gene>
<proteinExistence type="predicted"/>
<evidence type="ECO:0000313" key="4">
    <source>
        <dbReference type="Proteomes" id="UP000029867"/>
    </source>
</evidence>
<dbReference type="Pfam" id="PF05193">
    <property type="entry name" value="Peptidase_M16_C"/>
    <property type="match status" value="1"/>
</dbReference>
<protein>
    <recommendedName>
        <fullName evidence="5">Mitochondrial presequence protease</fullName>
    </recommendedName>
</protein>
<dbReference type="PANTHER" id="PTHR43016">
    <property type="entry name" value="PRESEQUENCE PROTEASE"/>
    <property type="match status" value="1"/>
</dbReference>
<dbReference type="HOGENOM" id="CLU_006065_0_0_1"/>
<dbReference type="Gene3D" id="3.30.830.10">
    <property type="entry name" value="Metalloenzyme, LuxS/M16 peptidase-like"/>
    <property type="match status" value="4"/>
</dbReference>
<dbReference type="InterPro" id="IPR011249">
    <property type="entry name" value="Metalloenz_LuxS/M16"/>
</dbReference>